<dbReference type="Proteomes" id="UP000017836">
    <property type="component" value="Unassembled WGS sequence"/>
</dbReference>
<keyword evidence="5" id="KW-0010">Activator</keyword>
<organism evidence="9 10">
    <name type="scientific">Amborella trichopoda</name>
    <dbReference type="NCBI Taxonomy" id="13333"/>
    <lineage>
        <taxon>Eukaryota</taxon>
        <taxon>Viridiplantae</taxon>
        <taxon>Streptophyta</taxon>
        <taxon>Embryophyta</taxon>
        <taxon>Tracheophyta</taxon>
        <taxon>Spermatophyta</taxon>
        <taxon>Magnoliopsida</taxon>
        <taxon>Amborellales</taxon>
        <taxon>Amborellaceae</taxon>
        <taxon>Amborella</taxon>
    </lineage>
</organism>
<accession>W1PDM5</accession>
<reference evidence="10" key="1">
    <citation type="journal article" date="2013" name="Science">
        <title>The Amborella genome and the evolution of flowering plants.</title>
        <authorList>
            <consortium name="Amborella Genome Project"/>
        </authorList>
    </citation>
    <scope>NUCLEOTIDE SEQUENCE [LARGE SCALE GENOMIC DNA]</scope>
</reference>
<evidence type="ECO:0000259" key="8">
    <source>
        <dbReference type="PROSITE" id="PS51667"/>
    </source>
</evidence>
<dbReference type="PROSITE" id="PS51667">
    <property type="entry name" value="WRC"/>
    <property type="match status" value="1"/>
</dbReference>
<dbReference type="InterPro" id="IPR014978">
    <property type="entry name" value="Gln-Leu-Gln_QLQ"/>
</dbReference>
<dbReference type="SMART" id="SM00951">
    <property type="entry name" value="QLQ"/>
    <property type="match status" value="1"/>
</dbReference>
<evidence type="ECO:0000256" key="4">
    <source>
        <dbReference type="PROSITE-ProRule" id="PRU01002"/>
    </source>
</evidence>
<keyword evidence="5" id="KW-0804">Transcription</keyword>
<dbReference type="PANTHER" id="PTHR31602">
    <property type="entry name" value="GROWTH-REGULATING FACTOR 5"/>
    <property type="match status" value="1"/>
</dbReference>
<comment type="similarity">
    <text evidence="2 5">Belongs to the GRF family.</text>
</comment>
<evidence type="ECO:0000313" key="9">
    <source>
        <dbReference type="EMBL" id="ERN05804.1"/>
    </source>
</evidence>
<keyword evidence="5" id="KW-0805">Transcription regulation</keyword>
<dbReference type="PROSITE" id="PS51666">
    <property type="entry name" value="QLQ"/>
    <property type="match status" value="1"/>
</dbReference>
<dbReference type="GO" id="GO:0005524">
    <property type="term" value="F:ATP binding"/>
    <property type="evidence" value="ECO:0007669"/>
    <property type="project" value="UniProtKB-UniRule"/>
</dbReference>
<dbReference type="HOGENOM" id="CLU_633648_0_0_1"/>
<dbReference type="InterPro" id="IPR031137">
    <property type="entry name" value="GRF"/>
</dbReference>
<evidence type="ECO:0000256" key="1">
    <source>
        <dbReference type="ARBA" id="ARBA00004123"/>
    </source>
</evidence>
<dbReference type="Gramene" id="ERN05804">
    <property type="protein sequence ID" value="ERN05804"/>
    <property type="gene ID" value="AMTR_s00006p00257830"/>
</dbReference>
<name>W1PDM5_AMBTC</name>
<evidence type="ECO:0000256" key="5">
    <source>
        <dbReference type="RuleBase" id="RU367127"/>
    </source>
</evidence>
<evidence type="ECO:0000256" key="6">
    <source>
        <dbReference type="SAM" id="MobiDB-lite"/>
    </source>
</evidence>
<keyword evidence="3 5" id="KW-0539">Nucleus</keyword>
<comment type="domain">
    <text evidence="5">The QLQ domain and WRC domain may be involved in protein-protein interaction and DNA-binding, respectively.</text>
</comment>
<feature type="domain" description="WRC" evidence="8">
    <location>
        <begin position="145"/>
        <end position="190"/>
    </location>
</feature>
<dbReference type="AlphaFoldDB" id="W1PDM5"/>
<comment type="subcellular location">
    <subcellularLocation>
        <location evidence="1 5">Nucleus</location>
    </subcellularLocation>
</comment>
<dbReference type="PANTHER" id="PTHR31602:SF81">
    <property type="entry name" value="GROWTH-REGULATING FACTOR 9"/>
    <property type="match status" value="1"/>
</dbReference>
<gene>
    <name evidence="9" type="ORF">AMTR_s00006p00257830</name>
</gene>
<dbReference type="EMBL" id="KI393980">
    <property type="protein sequence ID" value="ERN05804.1"/>
    <property type="molecule type" value="Genomic_DNA"/>
</dbReference>
<feature type="region of interest" description="Disordered" evidence="6">
    <location>
        <begin position="175"/>
        <end position="222"/>
    </location>
</feature>
<comment type="function">
    <text evidence="5">Transcription activator.</text>
</comment>
<evidence type="ECO:0000313" key="10">
    <source>
        <dbReference type="Proteomes" id="UP000017836"/>
    </source>
</evidence>
<feature type="compositionally biased region" description="Polar residues" evidence="6">
    <location>
        <begin position="209"/>
        <end position="222"/>
    </location>
</feature>
<evidence type="ECO:0000256" key="2">
    <source>
        <dbReference type="ARBA" id="ARBA00008122"/>
    </source>
</evidence>
<proteinExistence type="inferred from homology"/>
<dbReference type="GO" id="GO:0006355">
    <property type="term" value="P:regulation of DNA-templated transcription"/>
    <property type="evidence" value="ECO:0007669"/>
    <property type="project" value="InterPro"/>
</dbReference>
<dbReference type="GO" id="GO:0032502">
    <property type="term" value="P:developmental process"/>
    <property type="evidence" value="ECO:0007669"/>
    <property type="project" value="InterPro"/>
</dbReference>
<dbReference type="Pfam" id="PF08879">
    <property type="entry name" value="WRC"/>
    <property type="match status" value="1"/>
</dbReference>
<evidence type="ECO:0000259" key="7">
    <source>
        <dbReference type="PROSITE" id="PS51666"/>
    </source>
</evidence>
<keyword evidence="10" id="KW-1185">Reference proteome</keyword>
<dbReference type="Pfam" id="PF08880">
    <property type="entry name" value="QLQ"/>
    <property type="match status" value="1"/>
</dbReference>
<feature type="compositionally biased region" description="Low complexity" evidence="6">
    <location>
        <begin position="188"/>
        <end position="205"/>
    </location>
</feature>
<protein>
    <recommendedName>
        <fullName evidence="5">Growth-regulating factor</fullName>
    </recommendedName>
</protein>
<dbReference type="GO" id="GO:0006351">
    <property type="term" value="P:DNA-templated transcription"/>
    <property type="evidence" value="ECO:0007669"/>
    <property type="project" value="UniProtKB-UniRule"/>
</dbReference>
<dbReference type="InterPro" id="IPR014977">
    <property type="entry name" value="WRC_dom"/>
</dbReference>
<feature type="domain" description="QLQ" evidence="7">
    <location>
        <begin position="77"/>
        <end position="112"/>
    </location>
</feature>
<dbReference type="eggNOG" id="ENOG502QRK7">
    <property type="taxonomic scope" value="Eukaryota"/>
</dbReference>
<evidence type="ECO:0000256" key="3">
    <source>
        <dbReference type="ARBA" id="ARBA00023242"/>
    </source>
</evidence>
<comment type="caution">
    <text evidence="4">Lacks conserved residue(s) required for the propagation of feature annotation.</text>
</comment>
<sequence length="433" mass="46812">MTLEGSRKRRGESYVSRIGQGTMKAPRMELFSCFTPMALYQNPQFYYPLATNATGPGLGGERSNGNFNGVSGGSRDPLTSLQLLELENQAFIYRCLAAGLPVPSTLLQSLSDLNLLGGSLSTVGGGSLFTFGGGQVRSGYAGNREAEPGRCRRTDGKKWRCPKEVVPGQKYCENHVNRGRRSRKPVGTQARQAASSRASSTTSRRFQVRRNSPSQAFFSRPSVQPNIGRGMFRFPQRDLLSVPSVNFGFNPNSPAMELPSPTFNLGYNTMPGILFNDQRAASFQSRNLTPNLNMMPNLLDLAPSAPMQAPTLSNSMDDYFSLSSFFTGLSLYPPSVSSGSNTDQTEITVSNGYTDQTSSSNDQANWFLTDSIGGGGPLGEMLNSSFGWRSYTPGESSTMNLMNENSESVSSPTAVILTNIDSEAYSSNGSSQT</sequence>
<dbReference type="GO" id="GO:0005634">
    <property type="term" value="C:nucleus"/>
    <property type="evidence" value="ECO:0007669"/>
    <property type="project" value="UniProtKB-SubCell"/>
</dbReference>